<organism evidence="2 3">
    <name type="scientific">Mycteria americana</name>
    <name type="common">Wood stork</name>
    <dbReference type="NCBI Taxonomy" id="33587"/>
    <lineage>
        <taxon>Eukaryota</taxon>
        <taxon>Metazoa</taxon>
        <taxon>Chordata</taxon>
        <taxon>Craniata</taxon>
        <taxon>Vertebrata</taxon>
        <taxon>Euteleostomi</taxon>
        <taxon>Archelosauria</taxon>
        <taxon>Archosauria</taxon>
        <taxon>Dinosauria</taxon>
        <taxon>Saurischia</taxon>
        <taxon>Theropoda</taxon>
        <taxon>Coelurosauria</taxon>
        <taxon>Aves</taxon>
        <taxon>Neognathae</taxon>
        <taxon>Neoaves</taxon>
        <taxon>Aequornithes</taxon>
        <taxon>Ciconiiformes</taxon>
        <taxon>Ciconiidae</taxon>
        <taxon>Mycteria</taxon>
    </lineage>
</organism>
<sequence length="526" mass="59580">MTRSRSRRKENCSKTAGAVLLREELLREVIVPLYSALVRPHLEYCVQFWAPHYKRDTEVLERVQRRATKLVKGLEQKSYEERLRELGLFSLEKRRLRGDLIALYSYLKGGCREVGVGLFSQVTSDRMRGKGLKLHQGRFRLDIRKFFFPERVVQHWSRLPREVVESPSLEVFKGRLDEQHPGHSAHQSSTPSSGVESSLRKEPHRKFTPCDMAAAHSHPHPEAPKNSSSLSSPCRGDGPQDTPDQLLPLTPGSTISYLSTCRAGRLGNTRYHQHTACEHSVWSSSGSQGYRDGKLALVLYEQCKRISLPERWYNCKLKYQMGTVPWFAKPVSHTETSLLLLHTESPLVSTAASGPAAPCPAHYLGWVKDKGLEGPSVNDSMDVLSYRSITRKKYFDTLVTTTQLKYSGHIGHHISDSYPTTTKVNTTVLELPIMRQDALTEQKDLRPYFRKGNYQQEADKSCIYINKSMSGQNLAEVTRPDSSLHESPLLTGFSCTQPIQYRSHPTTRANHTEKHLKPGGTEDKSI</sequence>
<name>A0AAN7NA85_MYCAM</name>
<gene>
    <name evidence="2" type="ORF">QYF61_013688</name>
</gene>
<dbReference type="AlphaFoldDB" id="A0AAN7NA85"/>
<comment type="caution">
    <text evidence="2">The sequence shown here is derived from an EMBL/GenBank/DDBJ whole genome shotgun (WGS) entry which is preliminary data.</text>
</comment>
<dbReference type="EMBL" id="JAUNZN010000003">
    <property type="protein sequence ID" value="KAK4824353.1"/>
    <property type="molecule type" value="Genomic_DNA"/>
</dbReference>
<reference evidence="2 3" key="1">
    <citation type="journal article" date="2023" name="J. Hered.">
        <title>Chromosome-level genome of the wood stork (Mycteria americana) provides insight into avian chromosome evolution.</title>
        <authorList>
            <person name="Flamio R. Jr."/>
            <person name="Ramstad K.M."/>
        </authorList>
    </citation>
    <scope>NUCLEOTIDE SEQUENCE [LARGE SCALE GENOMIC DNA]</scope>
    <source>
        <strain evidence="2">JAX WOST 10</strain>
    </source>
</reference>
<evidence type="ECO:0000313" key="2">
    <source>
        <dbReference type="EMBL" id="KAK4824353.1"/>
    </source>
</evidence>
<evidence type="ECO:0000313" key="3">
    <source>
        <dbReference type="Proteomes" id="UP001333110"/>
    </source>
</evidence>
<dbReference type="PANTHER" id="PTHR33332">
    <property type="entry name" value="REVERSE TRANSCRIPTASE DOMAIN-CONTAINING PROTEIN"/>
    <property type="match status" value="1"/>
</dbReference>
<accession>A0AAN7NA85</accession>
<keyword evidence="3" id="KW-1185">Reference proteome</keyword>
<feature type="compositionally biased region" description="Basic and acidic residues" evidence="1">
    <location>
        <begin position="510"/>
        <end position="526"/>
    </location>
</feature>
<evidence type="ECO:0000256" key="1">
    <source>
        <dbReference type="SAM" id="MobiDB-lite"/>
    </source>
</evidence>
<dbReference type="Proteomes" id="UP001333110">
    <property type="component" value="Unassembled WGS sequence"/>
</dbReference>
<feature type="region of interest" description="Disordered" evidence="1">
    <location>
        <begin position="178"/>
        <end position="250"/>
    </location>
</feature>
<feature type="compositionally biased region" description="Polar residues" evidence="1">
    <location>
        <begin position="185"/>
        <end position="196"/>
    </location>
</feature>
<proteinExistence type="predicted"/>
<protein>
    <submittedName>
        <fullName evidence="2">Uncharacterized protein</fullName>
    </submittedName>
</protein>
<feature type="region of interest" description="Disordered" evidence="1">
    <location>
        <begin position="500"/>
        <end position="526"/>
    </location>
</feature>
<feature type="compositionally biased region" description="Polar residues" evidence="1">
    <location>
        <begin position="500"/>
        <end position="509"/>
    </location>
</feature>